<dbReference type="NCBIfam" id="NF003555">
    <property type="entry name" value="PRK05218.1"/>
    <property type="match status" value="1"/>
</dbReference>
<comment type="caution">
    <text evidence="8">Lacks conserved residue(s) required for the propagation of feature annotation.</text>
</comment>
<dbReference type="InterPro" id="IPR003594">
    <property type="entry name" value="HATPase_dom"/>
</dbReference>
<evidence type="ECO:0000313" key="12">
    <source>
        <dbReference type="Proteomes" id="UP000198656"/>
    </source>
</evidence>
<keyword evidence="12" id="KW-1185">Reference proteome</keyword>
<dbReference type="SMART" id="SM00387">
    <property type="entry name" value="HATPase_c"/>
    <property type="match status" value="1"/>
</dbReference>
<reference evidence="12" key="1">
    <citation type="submission" date="2016-10" db="EMBL/GenBank/DDBJ databases">
        <authorList>
            <person name="Varghese N."/>
            <person name="Submissions S."/>
        </authorList>
    </citation>
    <scope>NUCLEOTIDE SEQUENCE [LARGE SCALE GENOMIC DNA]</scope>
    <source>
        <strain evidence="12">DSM 8344</strain>
    </source>
</reference>
<feature type="binding site" evidence="9">
    <location>
        <position position="325"/>
    </location>
    <ligand>
        <name>ATP</name>
        <dbReference type="ChEBI" id="CHEBI:30616"/>
    </ligand>
</feature>
<feature type="domain" description="Histidine kinase/HSP90-like ATPase" evidence="10">
    <location>
        <begin position="28"/>
        <end position="185"/>
    </location>
</feature>
<dbReference type="PROSITE" id="PS00298">
    <property type="entry name" value="HSP90"/>
    <property type="match status" value="1"/>
</dbReference>
<evidence type="ECO:0000259" key="10">
    <source>
        <dbReference type="SMART" id="SM00387"/>
    </source>
</evidence>
<evidence type="ECO:0000256" key="2">
    <source>
        <dbReference type="ARBA" id="ARBA00008239"/>
    </source>
</evidence>
<evidence type="ECO:0000256" key="5">
    <source>
        <dbReference type="ARBA" id="ARBA00022840"/>
    </source>
</evidence>
<dbReference type="RefSeq" id="WP_092334473.1">
    <property type="nucleotide sequence ID" value="NZ_FNCP01000017.1"/>
</dbReference>
<dbReference type="GO" id="GO:0005524">
    <property type="term" value="F:ATP binding"/>
    <property type="evidence" value="ECO:0007669"/>
    <property type="project" value="UniProtKB-UniRule"/>
</dbReference>
<feature type="region of interest" description="A; substrate-binding" evidence="8">
    <location>
        <begin position="1"/>
        <end position="325"/>
    </location>
</feature>
<evidence type="ECO:0000256" key="6">
    <source>
        <dbReference type="ARBA" id="ARBA00023016"/>
    </source>
</evidence>
<comment type="similarity">
    <text evidence="2 8">Belongs to the heat shock protein 90 family.</text>
</comment>
<dbReference type="Pfam" id="PF00183">
    <property type="entry name" value="HSP90"/>
    <property type="match status" value="1"/>
</dbReference>
<dbReference type="InterPro" id="IPR019805">
    <property type="entry name" value="Heat_shock_protein_90_CS"/>
</dbReference>
<dbReference type="Gene3D" id="3.40.50.11260">
    <property type="match status" value="1"/>
</dbReference>
<evidence type="ECO:0000256" key="7">
    <source>
        <dbReference type="ARBA" id="ARBA00023186"/>
    </source>
</evidence>
<dbReference type="PANTHER" id="PTHR11528">
    <property type="entry name" value="HEAT SHOCK PROTEIN 90 FAMILY MEMBER"/>
    <property type="match status" value="1"/>
</dbReference>
<evidence type="ECO:0000256" key="9">
    <source>
        <dbReference type="PIRSR" id="PIRSR002583-1"/>
    </source>
</evidence>
<name>A0A1G8EPG0_9FIRM</name>
<feature type="binding site" evidence="9">
    <location>
        <begin position="124"/>
        <end position="129"/>
    </location>
    <ligand>
        <name>ATP</name>
        <dbReference type="ChEBI" id="CHEBI:30616"/>
    </ligand>
</feature>
<dbReference type="OrthoDB" id="9802640at2"/>
<dbReference type="InterPro" id="IPR037196">
    <property type="entry name" value="HSP90_C"/>
</dbReference>
<dbReference type="GO" id="GO:0051082">
    <property type="term" value="F:unfolded protein binding"/>
    <property type="evidence" value="ECO:0007669"/>
    <property type="project" value="UniProtKB-UniRule"/>
</dbReference>
<organism evidence="11 12">
    <name type="scientific">Desulfosporosinus hippei DSM 8344</name>
    <dbReference type="NCBI Taxonomy" id="1121419"/>
    <lineage>
        <taxon>Bacteria</taxon>
        <taxon>Bacillati</taxon>
        <taxon>Bacillota</taxon>
        <taxon>Clostridia</taxon>
        <taxon>Eubacteriales</taxon>
        <taxon>Desulfitobacteriaceae</taxon>
        <taxon>Desulfosporosinus</taxon>
    </lineage>
</organism>
<dbReference type="GO" id="GO:0016887">
    <property type="term" value="F:ATP hydrolysis activity"/>
    <property type="evidence" value="ECO:0007669"/>
    <property type="project" value="InterPro"/>
</dbReference>
<dbReference type="FunFam" id="3.30.230.80:FF:000004">
    <property type="entry name" value="Heat shock protein 75 kDa"/>
    <property type="match status" value="1"/>
</dbReference>
<feature type="binding site" evidence="9">
    <location>
        <position position="94"/>
    </location>
    <ligand>
        <name>ATP</name>
        <dbReference type="ChEBI" id="CHEBI:30616"/>
    </ligand>
</feature>
<dbReference type="InterPro" id="IPR001404">
    <property type="entry name" value="Hsp90_fam"/>
</dbReference>
<dbReference type="PIRSF" id="PIRSF002583">
    <property type="entry name" value="Hsp90"/>
    <property type="match status" value="1"/>
</dbReference>
<comment type="subunit">
    <text evidence="8">Homodimer.</text>
</comment>
<dbReference type="SUPFAM" id="SSF54211">
    <property type="entry name" value="Ribosomal protein S5 domain 2-like"/>
    <property type="match status" value="1"/>
</dbReference>
<dbReference type="STRING" id="1121419.SAMN05443529_11787"/>
<dbReference type="HAMAP" id="MF_00505">
    <property type="entry name" value="HSP90"/>
    <property type="match status" value="1"/>
</dbReference>
<dbReference type="SUPFAM" id="SSF110942">
    <property type="entry name" value="HSP90 C-terminal domain"/>
    <property type="match status" value="1"/>
</dbReference>
<feature type="binding site" evidence="9">
    <location>
        <position position="81"/>
    </location>
    <ligand>
        <name>ATP</name>
        <dbReference type="ChEBI" id="CHEBI:30616"/>
    </ligand>
</feature>
<dbReference type="Gene3D" id="1.20.120.790">
    <property type="entry name" value="Heat shock protein 90, C-terminal domain"/>
    <property type="match status" value="1"/>
</dbReference>
<dbReference type="InterPro" id="IPR036890">
    <property type="entry name" value="HATPase_C_sf"/>
</dbReference>
<comment type="subcellular location">
    <subcellularLocation>
        <location evidence="1 8">Cytoplasm</location>
    </subcellularLocation>
</comment>
<feature type="binding site" evidence="9">
    <location>
        <position position="35"/>
    </location>
    <ligand>
        <name>ATP</name>
        <dbReference type="ChEBI" id="CHEBI:30616"/>
    </ligand>
</feature>
<evidence type="ECO:0000313" key="11">
    <source>
        <dbReference type="EMBL" id="SDH71609.1"/>
    </source>
</evidence>
<evidence type="ECO:0000256" key="4">
    <source>
        <dbReference type="ARBA" id="ARBA00022741"/>
    </source>
</evidence>
<keyword evidence="7 8" id="KW-0143">Chaperone</keyword>
<feature type="binding site" evidence="9">
    <location>
        <position position="86"/>
    </location>
    <ligand>
        <name>ATP</name>
        <dbReference type="ChEBI" id="CHEBI:30616"/>
    </ligand>
</feature>
<evidence type="ECO:0000256" key="1">
    <source>
        <dbReference type="ARBA" id="ARBA00004496"/>
    </source>
</evidence>
<keyword evidence="5 8" id="KW-0067">ATP-binding</keyword>
<dbReference type="EMBL" id="FNCP01000017">
    <property type="protein sequence ID" value="SDH71609.1"/>
    <property type="molecule type" value="Genomic_DNA"/>
</dbReference>
<dbReference type="AlphaFoldDB" id="A0A1G8EPG0"/>
<gene>
    <name evidence="8" type="primary">htpG</name>
    <name evidence="11" type="ORF">SAMN05443529_11787</name>
</gene>
<dbReference type="PRINTS" id="PR00775">
    <property type="entry name" value="HEATSHOCK90"/>
</dbReference>
<proteinExistence type="inferred from homology"/>
<feature type="binding site" evidence="9">
    <location>
        <position position="39"/>
    </location>
    <ligand>
        <name>ATP</name>
        <dbReference type="ChEBI" id="CHEBI:30616"/>
    </ligand>
</feature>
<sequence length="615" mass="69708">MSTAVETKEFQTEIRQLLDIVIHSLYTDREIFLRELISNAADAMEKLRYTQLTGPEVKDQDAALEVHIDTDDNSHTLTITDTGIGMTKEELVGNLGTIAHSGSKEFIKHLTDKGDKKDLNLIGQFGVGFYSAFMVAEKVTITTRSYHLNGETFIWESDGVGSYTITEGEDRVRGTKMVLHLKEDAYEFAKEETVQRVIKQYSSFVPYPILVNGQKVNTVDALWTKNKNEISDNDYNEFYKFIANAYDEPLLRLHFSSDAPLNINTLLFVPKENFEQFGFGRTEPGVSLYCKKVLIQEKSPLVLPEWLRFLKGVIDSEELPLNISRETMQDSALVSKLNKVVTSRFLKFLDGQATSEPEKFKEFWEKFNFFIKEGAANDFTHQKELVKLLRFESSSTKAGELVSLAEYIGRMKEEQSAIYYVNGPSREVIESGPYLEAFRDKGFEVLYTYAAIDDYIFGSIREYEGKKLISADEAELDLGDQIQQERSADALSEEDVLALTSWLKEVLGAKVTEVRESKRLVDSPAVVFSPFGTNSMQRMMQLVNKDLNKVGPSVLEINAAHPMIKRLDYARRNEDAFAQTAAEQIFENAQIAAGLIVDPRSMVNRLNEILERALG</sequence>
<dbReference type="SUPFAM" id="SSF55874">
    <property type="entry name" value="ATPase domain of HSP90 chaperone/DNA topoisomerase II/histidine kinase"/>
    <property type="match status" value="1"/>
</dbReference>
<keyword evidence="6 8" id="KW-0346">Stress response</keyword>
<keyword evidence="3 8" id="KW-0963">Cytoplasm</keyword>
<accession>A0A1G8EPG0</accession>
<feature type="binding site" evidence="9">
    <location>
        <begin position="101"/>
        <end position="102"/>
    </location>
    <ligand>
        <name>ATP</name>
        <dbReference type="ChEBI" id="CHEBI:30616"/>
    </ligand>
</feature>
<dbReference type="Gene3D" id="3.30.230.80">
    <property type="match status" value="1"/>
</dbReference>
<dbReference type="InterPro" id="IPR020568">
    <property type="entry name" value="Ribosomal_Su5_D2-typ_SF"/>
</dbReference>
<dbReference type="Proteomes" id="UP000198656">
    <property type="component" value="Unassembled WGS sequence"/>
</dbReference>
<protein>
    <recommendedName>
        <fullName evidence="8">Chaperone protein HtpG</fullName>
    </recommendedName>
    <alternativeName>
        <fullName evidence="8">Heat shock protein HtpG</fullName>
    </alternativeName>
    <alternativeName>
        <fullName evidence="8">High temperature protein G</fullName>
    </alternativeName>
</protein>
<dbReference type="GO" id="GO:0140662">
    <property type="term" value="F:ATP-dependent protein folding chaperone"/>
    <property type="evidence" value="ECO:0007669"/>
    <property type="project" value="InterPro"/>
</dbReference>
<comment type="function">
    <text evidence="8">Molecular chaperone. Has ATPase activity.</text>
</comment>
<dbReference type="Pfam" id="PF13589">
    <property type="entry name" value="HATPase_c_3"/>
    <property type="match status" value="1"/>
</dbReference>
<keyword evidence="4 8" id="KW-0547">Nucleotide-binding</keyword>
<feature type="binding site" evidence="9">
    <location>
        <position position="175"/>
    </location>
    <ligand>
        <name>ATP</name>
        <dbReference type="ChEBI" id="CHEBI:30616"/>
    </ligand>
</feature>
<feature type="region of interest" description="C" evidence="8">
    <location>
        <begin position="539"/>
        <end position="615"/>
    </location>
</feature>
<dbReference type="InterPro" id="IPR020575">
    <property type="entry name" value="Hsp90_N"/>
</dbReference>
<dbReference type="CDD" id="cd16927">
    <property type="entry name" value="HATPase_Hsp90-like"/>
    <property type="match status" value="1"/>
</dbReference>
<dbReference type="GO" id="GO:0005737">
    <property type="term" value="C:cytoplasm"/>
    <property type="evidence" value="ECO:0007669"/>
    <property type="project" value="UniProtKB-SubCell"/>
</dbReference>
<evidence type="ECO:0000256" key="8">
    <source>
        <dbReference type="HAMAP-Rule" id="MF_00505"/>
    </source>
</evidence>
<evidence type="ECO:0000256" key="3">
    <source>
        <dbReference type="ARBA" id="ARBA00022490"/>
    </source>
</evidence>
<dbReference type="FunFam" id="3.30.565.10:FF:000009">
    <property type="entry name" value="Molecular chaperone HtpG"/>
    <property type="match status" value="1"/>
</dbReference>
<dbReference type="Gene3D" id="3.30.565.10">
    <property type="entry name" value="Histidine kinase-like ATPase, C-terminal domain"/>
    <property type="match status" value="1"/>
</dbReference>